<name>A0A1R2ALS1_9CILI</name>
<dbReference type="EMBL" id="MPUH01002110">
    <property type="protein sequence ID" value="OMJ65483.1"/>
    <property type="molecule type" value="Genomic_DNA"/>
</dbReference>
<proteinExistence type="predicted"/>
<keyword evidence="2" id="KW-1185">Reference proteome</keyword>
<reference evidence="1 2" key="1">
    <citation type="submission" date="2016-11" db="EMBL/GenBank/DDBJ databases">
        <title>The macronuclear genome of Stentor coeruleus: a giant cell with tiny introns.</title>
        <authorList>
            <person name="Slabodnick M."/>
            <person name="Ruby J.G."/>
            <person name="Reiff S.B."/>
            <person name="Swart E.C."/>
            <person name="Gosai S."/>
            <person name="Prabakaran S."/>
            <person name="Witkowska E."/>
            <person name="Larue G.E."/>
            <person name="Fisher S."/>
            <person name="Freeman R.M."/>
            <person name="Gunawardena J."/>
            <person name="Chu W."/>
            <person name="Stover N.A."/>
            <person name="Gregory B.D."/>
            <person name="Nowacki M."/>
            <person name="Derisi J."/>
            <person name="Roy S.W."/>
            <person name="Marshall W.F."/>
            <person name="Sood P."/>
        </authorList>
    </citation>
    <scope>NUCLEOTIDE SEQUENCE [LARGE SCALE GENOMIC DNA]</scope>
    <source>
        <strain evidence="1">WM001</strain>
    </source>
</reference>
<evidence type="ECO:0000313" key="1">
    <source>
        <dbReference type="EMBL" id="OMJ65483.1"/>
    </source>
</evidence>
<evidence type="ECO:0000313" key="2">
    <source>
        <dbReference type="Proteomes" id="UP000187209"/>
    </source>
</evidence>
<gene>
    <name evidence="1" type="ORF">SteCoe_38128</name>
</gene>
<dbReference type="AlphaFoldDB" id="A0A1R2ALS1"/>
<sequence>MDYKCWCCPAEAIWVCDCPQDSRSCEKHYRDHKKKYKRCLPDFVKDAIIESDNAIKCLELEYAKLTQDMMIEIENYYNQNLNYLHSKKNEARGFIYRKMNDEADGIKVWARTLNLKERDKNQFLFSMREILGIDSASSNIAIAVENLEQTCERIEEIENKFNYRNEENREFQIKVQDEENIKKMTVDEFMSKINKENYQSFEFEEIKYIMIELNFEGFKEEFITDRYQFIVQISHTNDKKYIFVCKFLSRL</sequence>
<dbReference type="Proteomes" id="UP000187209">
    <property type="component" value="Unassembled WGS sequence"/>
</dbReference>
<comment type="caution">
    <text evidence="1">The sequence shown here is derived from an EMBL/GenBank/DDBJ whole genome shotgun (WGS) entry which is preliminary data.</text>
</comment>
<organism evidence="1 2">
    <name type="scientific">Stentor coeruleus</name>
    <dbReference type="NCBI Taxonomy" id="5963"/>
    <lineage>
        <taxon>Eukaryota</taxon>
        <taxon>Sar</taxon>
        <taxon>Alveolata</taxon>
        <taxon>Ciliophora</taxon>
        <taxon>Postciliodesmatophora</taxon>
        <taxon>Heterotrichea</taxon>
        <taxon>Heterotrichida</taxon>
        <taxon>Stentoridae</taxon>
        <taxon>Stentor</taxon>
    </lineage>
</organism>
<protein>
    <submittedName>
        <fullName evidence="1">Uncharacterized protein</fullName>
    </submittedName>
</protein>
<accession>A0A1R2ALS1</accession>